<comment type="similarity">
    <text evidence="2">Belongs to the bacterial solute-binding protein 1 family.</text>
</comment>
<evidence type="ECO:0000256" key="1">
    <source>
        <dbReference type="ARBA" id="ARBA00004418"/>
    </source>
</evidence>
<dbReference type="Gene3D" id="3.40.190.10">
    <property type="entry name" value="Periplasmic binding protein-like II"/>
    <property type="match status" value="2"/>
</dbReference>
<evidence type="ECO:0000313" key="4">
    <source>
        <dbReference type="Proteomes" id="UP001255416"/>
    </source>
</evidence>
<dbReference type="Proteomes" id="UP001255416">
    <property type="component" value="Unassembled WGS sequence"/>
</dbReference>
<comment type="subcellular location">
    <subcellularLocation>
        <location evidence="1">Periplasm</location>
    </subcellularLocation>
</comment>
<dbReference type="PANTHER" id="PTHR43649:SF12">
    <property type="entry name" value="DIACETYLCHITOBIOSE BINDING PROTEIN DASA"/>
    <property type="match status" value="1"/>
</dbReference>
<name>A0ABU3VE34_9RHOB</name>
<organism evidence="3 4">
    <name type="scientific">Sedimentitalea todarodis</name>
    <dbReference type="NCBI Taxonomy" id="1631240"/>
    <lineage>
        <taxon>Bacteria</taxon>
        <taxon>Pseudomonadati</taxon>
        <taxon>Pseudomonadota</taxon>
        <taxon>Alphaproteobacteria</taxon>
        <taxon>Rhodobacterales</taxon>
        <taxon>Paracoccaceae</taxon>
        <taxon>Sedimentitalea</taxon>
    </lineage>
</organism>
<dbReference type="Pfam" id="PF01547">
    <property type="entry name" value="SBP_bac_1"/>
    <property type="match status" value="1"/>
</dbReference>
<accession>A0ABU3VE34</accession>
<reference evidence="4" key="1">
    <citation type="submission" date="2023-05" db="EMBL/GenBank/DDBJ databases">
        <title>Sedimentitalea sp. nov. JM2-8.</title>
        <authorList>
            <person name="Huang J."/>
        </authorList>
    </citation>
    <scope>NUCLEOTIDE SEQUENCE [LARGE SCALE GENOMIC DNA]</scope>
    <source>
        <strain evidence="4">KHS03</strain>
    </source>
</reference>
<dbReference type="PANTHER" id="PTHR43649">
    <property type="entry name" value="ARABINOSE-BINDING PROTEIN-RELATED"/>
    <property type="match status" value="1"/>
</dbReference>
<dbReference type="SUPFAM" id="SSF53850">
    <property type="entry name" value="Periplasmic binding protein-like II"/>
    <property type="match status" value="1"/>
</dbReference>
<evidence type="ECO:0000313" key="3">
    <source>
        <dbReference type="EMBL" id="MDU9004432.1"/>
    </source>
</evidence>
<gene>
    <name evidence="3" type="ORF">QO231_11275</name>
</gene>
<evidence type="ECO:0000256" key="2">
    <source>
        <dbReference type="ARBA" id="ARBA00008520"/>
    </source>
</evidence>
<protein>
    <submittedName>
        <fullName evidence="3">Extracellular solute-binding protein</fullName>
    </submittedName>
</protein>
<dbReference type="InterPro" id="IPR050490">
    <property type="entry name" value="Bact_solute-bd_prot1"/>
</dbReference>
<proteinExistence type="inferred from homology"/>
<sequence>MNVRTLVLAGAVSVVGTATLACEIKNETPVSMLSAGFEAWKAVASAMEECGNFEAELDQEFRQKQPAAFAANPSLYALGGVSNGTITPLINEGTIRPLDDLVEKYGQDLTANQLIRIDGKVMAIAMMVNTQHLMYRNDILEQLEIPVPETWDQVLEAAAKIRDAGVVDYPLGATMKTGWNLSQDFNNMFFGFGGKFVDDNNMPTVNTEAGVKALEMMKASTEYLDPEYLISDSTYVQQQFQQGKIAMANLWASRAGAADDEAESQVVGLVNGAAAPRAFEGGPPATTIWWDGIVIAKNISDEEAEAAFRLIVEGLDSEMVKANNDAAVWLVPGYEPGRLAQGAIATLQAQPSAVSYPSTSAMGLMHTAVGNKVSNYLTGATDAEATLQAIEDEYLVSAKEAGLIQ</sequence>
<keyword evidence="4" id="KW-1185">Reference proteome</keyword>
<dbReference type="EMBL" id="JASMWN010000007">
    <property type="protein sequence ID" value="MDU9004432.1"/>
    <property type="molecule type" value="Genomic_DNA"/>
</dbReference>
<dbReference type="RefSeq" id="WP_316776141.1">
    <property type="nucleotide sequence ID" value="NZ_JASMWN010000007.1"/>
</dbReference>
<comment type="caution">
    <text evidence="3">The sequence shown here is derived from an EMBL/GenBank/DDBJ whole genome shotgun (WGS) entry which is preliminary data.</text>
</comment>
<dbReference type="PROSITE" id="PS51257">
    <property type="entry name" value="PROKAR_LIPOPROTEIN"/>
    <property type="match status" value="1"/>
</dbReference>
<dbReference type="InterPro" id="IPR006059">
    <property type="entry name" value="SBP"/>
</dbReference>